<dbReference type="InParanoid" id="D8QY42"/>
<evidence type="ECO:0000256" key="11">
    <source>
        <dbReference type="ARBA" id="ARBA00022964"/>
    </source>
</evidence>
<dbReference type="OrthoDB" id="414569at2759"/>
<evidence type="ECO:0000256" key="13">
    <source>
        <dbReference type="ARBA" id="ARBA00023004"/>
    </source>
</evidence>
<dbReference type="PROSITE" id="PS51819">
    <property type="entry name" value="VOC"/>
    <property type="match status" value="2"/>
</dbReference>
<name>D8QY42_SELML</name>
<evidence type="ECO:0000259" key="18">
    <source>
        <dbReference type="PROSITE" id="PS51819"/>
    </source>
</evidence>
<evidence type="ECO:0000256" key="10">
    <source>
        <dbReference type="ARBA" id="ARBA00022878"/>
    </source>
</evidence>
<dbReference type="GO" id="GO:0003868">
    <property type="term" value="F:4-hydroxyphenylpyruvate dioxygenase activity"/>
    <property type="evidence" value="ECO:0000318"/>
    <property type="project" value="GO_Central"/>
</dbReference>
<evidence type="ECO:0000256" key="9">
    <source>
        <dbReference type="ARBA" id="ARBA00022737"/>
    </source>
</evidence>
<dbReference type="CDD" id="cd07250">
    <property type="entry name" value="HPPD_C_like"/>
    <property type="match status" value="1"/>
</dbReference>
<proteinExistence type="inferred from homology"/>
<dbReference type="PANTHER" id="PTHR11959:SF1">
    <property type="entry name" value="4-HYDROXYPHENYLPYRUVATE DIOXYGENASE"/>
    <property type="match status" value="1"/>
</dbReference>
<dbReference type="InterPro" id="IPR041735">
    <property type="entry name" value="4OHPhenylPyrv_dOase_C"/>
</dbReference>
<evidence type="ECO:0000256" key="6">
    <source>
        <dbReference type="ARBA" id="ARBA00018452"/>
    </source>
</evidence>
<dbReference type="GO" id="GO:0046872">
    <property type="term" value="F:metal ion binding"/>
    <property type="evidence" value="ECO:0007669"/>
    <property type="project" value="UniProtKB-KW"/>
</dbReference>
<evidence type="ECO:0000256" key="2">
    <source>
        <dbReference type="ARBA" id="ARBA00004496"/>
    </source>
</evidence>
<dbReference type="Proteomes" id="UP000001514">
    <property type="component" value="Unassembled WGS sequence"/>
</dbReference>
<evidence type="ECO:0000313" key="20">
    <source>
        <dbReference type="Proteomes" id="UP000001514"/>
    </source>
</evidence>
<dbReference type="GO" id="GO:0006572">
    <property type="term" value="P:L-tyrosine catabolic process"/>
    <property type="evidence" value="ECO:0000318"/>
    <property type="project" value="GO_Central"/>
</dbReference>
<keyword evidence="8" id="KW-0479">Metal-binding</keyword>
<accession>D8QY42</accession>
<dbReference type="InterPro" id="IPR005956">
    <property type="entry name" value="4OHPhenylPyrv_dOase"/>
</dbReference>
<evidence type="ECO:0000256" key="5">
    <source>
        <dbReference type="ARBA" id="ARBA00013222"/>
    </source>
</evidence>
<evidence type="ECO:0000256" key="16">
    <source>
        <dbReference type="ARBA" id="ARBA00060694"/>
    </source>
</evidence>
<dbReference type="FunCoup" id="D8QY42">
    <property type="interactions" value="714"/>
</dbReference>
<evidence type="ECO:0000256" key="12">
    <source>
        <dbReference type="ARBA" id="ARBA00023002"/>
    </source>
</evidence>
<dbReference type="HOGENOM" id="CLU_034004_1_1_1"/>
<evidence type="ECO:0000256" key="1">
    <source>
        <dbReference type="ARBA" id="ARBA00001962"/>
    </source>
</evidence>
<keyword evidence="7" id="KW-0963">Cytoplasm</keyword>
<evidence type="ECO:0000256" key="7">
    <source>
        <dbReference type="ARBA" id="ARBA00022490"/>
    </source>
</evidence>
<dbReference type="FunFam" id="3.10.180.10:FF:000013">
    <property type="entry name" value="4-hydroxyphenylpyruvate dioxygenase"/>
    <property type="match status" value="1"/>
</dbReference>
<evidence type="ECO:0000256" key="15">
    <source>
        <dbReference type="ARBA" id="ARBA00029786"/>
    </source>
</evidence>
<feature type="domain" description="VOC" evidence="18">
    <location>
        <begin position="104"/>
        <end position="252"/>
    </location>
</feature>
<keyword evidence="10" id="KW-0828">Tyrosine catabolism</keyword>
<feature type="compositionally biased region" description="Basic and acidic residues" evidence="17">
    <location>
        <begin position="52"/>
        <end position="78"/>
    </location>
</feature>
<keyword evidence="9" id="KW-0677">Repeat</keyword>
<evidence type="ECO:0000313" key="19">
    <source>
        <dbReference type="EMBL" id="EFJ35545.1"/>
    </source>
</evidence>
<organism evidence="20">
    <name type="scientific">Selaginella moellendorffii</name>
    <name type="common">Spikemoss</name>
    <dbReference type="NCBI Taxonomy" id="88036"/>
    <lineage>
        <taxon>Eukaryota</taxon>
        <taxon>Viridiplantae</taxon>
        <taxon>Streptophyta</taxon>
        <taxon>Embryophyta</taxon>
        <taxon>Tracheophyta</taxon>
        <taxon>Lycopodiopsida</taxon>
        <taxon>Selaginellales</taxon>
        <taxon>Selaginellaceae</taxon>
        <taxon>Selaginella</taxon>
    </lineage>
</organism>
<dbReference type="InterPro" id="IPR041736">
    <property type="entry name" value="4OHPhenylPyrv_dOase_N"/>
</dbReference>
<keyword evidence="13" id="KW-0408">Iron</keyword>
<evidence type="ECO:0000256" key="14">
    <source>
        <dbReference type="ARBA" id="ARBA00023232"/>
    </source>
</evidence>
<dbReference type="GO" id="GO:0005737">
    <property type="term" value="C:cytoplasm"/>
    <property type="evidence" value="ECO:0007669"/>
    <property type="project" value="UniProtKB-SubCell"/>
</dbReference>
<dbReference type="SUPFAM" id="SSF54593">
    <property type="entry name" value="Glyoxalase/Bleomycin resistance protein/Dihydroxybiphenyl dioxygenase"/>
    <property type="match status" value="1"/>
</dbReference>
<comment type="pathway">
    <text evidence="3">Amino-acid degradation; L-phenylalanine degradation; acetoacetate and fumarate from L-phenylalanine: step 3/6.</text>
</comment>
<sequence length="495" mass="54409">MAAASSARHASLSSPPSSSSSSISQSRATAAAASPRSPSPRSSPRRSSSVLEHTDRAGKVDVGKEIEQQRRQRQDLESKAKSGLVGFDKFVRSNPLTDRFKVLCFHHVELWCGDATNTWRRFSWGLGMPLVAKSDQTTGNHVYCSYALQSEELVLVFSAPYSDKHRYQPASPPPHPAMTKPAMLDFFDAHGLAVRAVGVRVEDAATAFRTSVEHGAIAVLEPTTMHDVHSGQELVLSEVALYGDVVLRFVSGGFDGPFLPGYERVSPPPFSSSPSGLGVGLCRLDHAVGNVHNLLDAARYVAGFTGFHEFAEFTAEDIGTCESGLNSMVLASNNEMVLLPMNEPVHGTRRKSQIQTYLDHNEGPGLQHLAISCRDIFHTLREMRMRSHIGGFEFMPRPNKKYYRDLPERIGSSLTPEQVEMCEELGILVDKDDQGILLQIFTKPVGDRPTLFLEIIQRVGCMEENVQRGGCGGFGKGNFAALFKSIEDYEKTLER</sequence>
<keyword evidence="12" id="KW-0560">Oxidoreductase</keyword>
<evidence type="ECO:0000256" key="3">
    <source>
        <dbReference type="ARBA" id="ARBA00005162"/>
    </source>
</evidence>
<keyword evidence="11" id="KW-0223">Dioxygenase</keyword>
<evidence type="ECO:0000256" key="4">
    <source>
        <dbReference type="ARBA" id="ARBA00005877"/>
    </source>
</evidence>
<reference evidence="19 20" key="1">
    <citation type="journal article" date="2011" name="Science">
        <title>The Selaginella genome identifies genetic changes associated with the evolution of vascular plants.</title>
        <authorList>
            <person name="Banks J.A."/>
            <person name="Nishiyama T."/>
            <person name="Hasebe M."/>
            <person name="Bowman J.L."/>
            <person name="Gribskov M."/>
            <person name="dePamphilis C."/>
            <person name="Albert V.A."/>
            <person name="Aono N."/>
            <person name="Aoyama T."/>
            <person name="Ambrose B.A."/>
            <person name="Ashton N.W."/>
            <person name="Axtell M.J."/>
            <person name="Barker E."/>
            <person name="Barker M.S."/>
            <person name="Bennetzen J.L."/>
            <person name="Bonawitz N.D."/>
            <person name="Chapple C."/>
            <person name="Cheng C."/>
            <person name="Correa L.G."/>
            <person name="Dacre M."/>
            <person name="DeBarry J."/>
            <person name="Dreyer I."/>
            <person name="Elias M."/>
            <person name="Engstrom E.M."/>
            <person name="Estelle M."/>
            <person name="Feng L."/>
            <person name="Finet C."/>
            <person name="Floyd S.K."/>
            <person name="Frommer W.B."/>
            <person name="Fujita T."/>
            <person name="Gramzow L."/>
            <person name="Gutensohn M."/>
            <person name="Harholt J."/>
            <person name="Hattori M."/>
            <person name="Heyl A."/>
            <person name="Hirai T."/>
            <person name="Hiwatashi Y."/>
            <person name="Ishikawa M."/>
            <person name="Iwata M."/>
            <person name="Karol K.G."/>
            <person name="Koehler B."/>
            <person name="Kolukisaoglu U."/>
            <person name="Kubo M."/>
            <person name="Kurata T."/>
            <person name="Lalonde S."/>
            <person name="Li K."/>
            <person name="Li Y."/>
            <person name="Litt A."/>
            <person name="Lyons E."/>
            <person name="Manning G."/>
            <person name="Maruyama T."/>
            <person name="Michael T.P."/>
            <person name="Mikami K."/>
            <person name="Miyazaki S."/>
            <person name="Morinaga S."/>
            <person name="Murata T."/>
            <person name="Mueller-Roeber B."/>
            <person name="Nelson D.R."/>
            <person name="Obara M."/>
            <person name="Oguri Y."/>
            <person name="Olmstead R.G."/>
            <person name="Onodera N."/>
            <person name="Petersen B.L."/>
            <person name="Pils B."/>
            <person name="Prigge M."/>
            <person name="Rensing S.A."/>
            <person name="Riano-Pachon D.M."/>
            <person name="Roberts A.W."/>
            <person name="Sato Y."/>
            <person name="Scheller H.V."/>
            <person name="Schulz B."/>
            <person name="Schulz C."/>
            <person name="Shakirov E.V."/>
            <person name="Shibagaki N."/>
            <person name="Shinohara N."/>
            <person name="Shippen D.E."/>
            <person name="Soerensen I."/>
            <person name="Sotooka R."/>
            <person name="Sugimoto N."/>
            <person name="Sugita M."/>
            <person name="Sumikawa N."/>
            <person name="Tanurdzic M."/>
            <person name="Theissen G."/>
            <person name="Ulvskov P."/>
            <person name="Wakazuki S."/>
            <person name="Weng J.K."/>
            <person name="Willats W.W."/>
            <person name="Wipf D."/>
            <person name="Wolf P.G."/>
            <person name="Yang L."/>
            <person name="Zimmer A.D."/>
            <person name="Zhu Q."/>
            <person name="Mitros T."/>
            <person name="Hellsten U."/>
            <person name="Loque D."/>
            <person name="Otillar R."/>
            <person name="Salamov A."/>
            <person name="Schmutz J."/>
            <person name="Shapiro H."/>
            <person name="Lindquist E."/>
            <person name="Lucas S."/>
            <person name="Rokhsar D."/>
            <person name="Grigoriev I.V."/>
        </authorList>
    </citation>
    <scope>NUCLEOTIDE SEQUENCE [LARGE SCALE GENOMIC DNA]</scope>
</reference>
<dbReference type="PANTHER" id="PTHR11959">
    <property type="entry name" value="4-HYDROXYPHENYLPYRUVATE DIOXYGENASE"/>
    <property type="match status" value="1"/>
</dbReference>
<dbReference type="Gene3D" id="3.10.180.10">
    <property type="entry name" value="2,3-Dihydroxybiphenyl 1,2-Dioxygenase, domain 1"/>
    <property type="match status" value="2"/>
</dbReference>
<dbReference type="FunFam" id="3.10.180.10:FF:000025">
    <property type="entry name" value="4-hydroxyphenylpyruvate dioxygenase"/>
    <property type="match status" value="1"/>
</dbReference>
<evidence type="ECO:0000256" key="17">
    <source>
        <dbReference type="SAM" id="MobiDB-lite"/>
    </source>
</evidence>
<comment type="pathway">
    <text evidence="16">Cofactor biosynthesis; prenylquinone biosynthesis.</text>
</comment>
<dbReference type="OMA" id="DMCSEYS"/>
<gene>
    <name evidence="19" type="ORF">SELMODRAFT_165961</name>
</gene>
<dbReference type="KEGG" id="smo:SELMODRAFT_165961"/>
<evidence type="ECO:0000256" key="8">
    <source>
        <dbReference type="ARBA" id="ARBA00022723"/>
    </source>
</evidence>
<dbReference type="eggNOG" id="KOG0638">
    <property type="taxonomic scope" value="Eukaryota"/>
</dbReference>
<dbReference type="AlphaFoldDB" id="D8QY42"/>
<comment type="subcellular location">
    <subcellularLocation>
        <location evidence="2">Cytoplasm</location>
    </subcellularLocation>
</comment>
<dbReference type="EMBL" id="GL377568">
    <property type="protein sequence ID" value="EFJ35545.1"/>
    <property type="molecule type" value="Genomic_DNA"/>
</dbReference>
<dbReference type="EC" id="1.13.11.27" evidence="5"/>
<keyword evidence="20" id="KW-1185">Reference proteome</keyword>
<protein>
    <recommendedName>
        <fullName evidence="6">4-hydroxyphenylpyruvate dioxygenase</fullName>
        <ecNumber evidence="5">1.13.11.27</ecNumber>
    </recommendedName>
    <alternativeName>
        <fullName evidence="15">4-hydroxyphenylpyruvic acid oxidase</fullName>
    </alternativeName>
</protein>
<feature type="region of interest" description="Disordered" evidence="17">
    <location>
        <begin position="1"/>
        <end position="78"/>
    </location>
</feature>
<dbReference type="InterPro" id="IPR037523">
    <property type="entry name" value="VOC_core"/>
</dbReference>
<comment type="similarity">
    <text evidence="4">Belongs to the 4HPPD family.</text>
</comment>
<feature type="compositionally biased region" description="Low complexity" evidence="17">
    <location>
        <begin position="1"/>
        <end position="49"/>
    </location>
</feature>
<dbReference type="STRING" id="88036.D8QY42"/>
<dbReference type="CDD" id="cd08342">
    <property type="entry name" value="HPPD_N_like"/>
    <property type="match status" value="1"/>
</dbReference>
<feature type="domain" description="VOC" evidence="18">
    <location>
        <begin position="283"/>
        <end position="443"/>
    </location>
</feature>
<dbReference type="Gramene" id="EFJ35545">
    <property type="protein sequence ID" value="EFJ35545"/>
    <property type="gene ID" value="SELMODRAFT_165961"/>
</dbReference>
<dbReference type="GO" id="GO:0006559">
    <property type="term" value="P:L-phenylalanine catabolic process"/>
    <property type="evidence" value="ECO:0007669"/>
    <property type="project" value="UniProtKB-KW"/>
</dbReference>
<dbReference type="InterPro" id="IPR029068">
    <property type="entry name" value="Glyas_Bleomycin-R_OHBP_Dase"/>
</dbReference>
<comment type="cofactor">
    <cofactor evidence="1">
        <name>Fe cation</name>
        <dbReference type="ChEBI" id="CHEBI:24875"/>
    </cofactor>
</comment>
<dbReference type="NCBIfam" id="TIGR01263">
    <property type="entry name" value="4HPPD"/>
    <property type="match status" value="1"/>
</dbReference>
<keyword evidence="14" id="KW-0585">Phenylalanine catabolism</keyword>